<dbReference type="SUPFAM" id="SSF47384">
    <property type="entry name" value="Homodimeric domain of signal transducing histidine kinase"/>
    <property type="match status" value="1"/>
</dbReference>
<evidence type="ECO:0000256" key="11">
    <source>
        <dbReference type="ARBA" id="ARBA00023012"/>
    </source>
</evidence>
<dbReference type="SMART" id="SM00387">
    <property type="entry name" value="HATPase_c"/>
    <property type="match status" value="1"/>
</dbReference>
<dbReference type="SUPFAM" id="SSF55874">
    <property type="entry name" value="ATPase domain of HSP90 chaperone/DNA topoisomerase II/histidine kinase"/>
    <property type="match status" value="1"/>
</dbReference>
<dbReference type="PROSITE" id="PS50109">
    <property type="entry name" value="HIS_KIN"/>
    <property type="match status" value="1"/>
</dbReference>
<dbReference type="PANTHER" id="PTHR45436:SF14">
    <property type="entry name" value="SENSOR PROTEIN QSEC"/>
    <property type="match status" value="1"/>
</dbReference>
<dbReference type="EMBL" id="JAESND010000005">
    <property type="protein sequence ID" value="MBM3116496.1"/>
    <property type="molecule type" value="Genomic_DNA"/>
</dbReference>
<evidence type="ECO:0000256" key="5">
    <source>
        <dbReference type="ARBA" id="ARBA00022679"/>
    </source>
</evidence>
<dbReference type="InterPro" id="IPR003661">
    <property type="entry name" value="HisK_dim/P_dom"/>
</dbReference>
<sequence>MTTAPRSLLWRLGASLAITVLALWLAMIISVGLQVRHEVGKALDTQLEWNAKLALAAFTDDPVALPIADLHQTAFALYDDHGRLQEASTSPPLPMLDRDHHEFDFNGQPWVIRIAKSAHHTMVLGEPLSVRDHTALDTARDMALPMLIVLALLLPLVLWLVWRGLQPVRDFADAVAARTPARLEPLAQALPRELTPLQGTLNRLFDELDAAFSRERRFTADAAHELRTPLAAVQIQLEVAERARDPERRDRAMTQALAACGRASRLVGQLLALARLEQHGAAQTLARERIDWSRLCDALFTELDAAGIPPPTLHLNAPSPLLGDSALLTVLLRNLIDNARRYAGDAATVTVHINAHTLIVEDDGPGVDAEALARLGERFFRPAGQTLPGAGLGLSIVARIATLHRAEFRAGNRDGGGFAAQVTFPMPA</sequence>
<evidence type="ECO:0000259" key="14">
    <source>
        <dbReference type="PROSITE" id="PS50109"/>
    </source>
</evidence>
<dbReference type="Proteomes" id="UP000809431">
    <property type="component" value="Unassembled WGS sequence"/>
</dbReference>
<evidence type="ECO:0000256" key="1">
    <source>
        <dbReference type="ARBA" id="ARBA00000085"/>
    </source>
</evidence>
<keyword evidence="10 13" id="KW-1133">Transmembrane helix</keyword>
<keyword evidence="9" id="KW-0067">ATP-binding</keyword>
<evidence type="ECO:0000256" key="8">
    <source>
        <dbReference type="ARBA" id="ARBA00022777"/>
    </source>
</evidence>
<dbReference type="InterPro" id="IPR003594">
    <property type="entry name" value="HATPase_dom"/>
</dbReference>
<gene>
    <name evidence="15" type="ORF">JMJ54_11700</name>
</gene>
<dbReference type="CDD" id="cd00082">
    <property type="entry name" value="HisKA"/>
    <property type="match status" value="1"/>
</dbReference>
<dbReference type="SMART" id="SM00388">
    <property type="entry name" value="HisKA"/>
    <property type="match status" value="1"/>
</dbReference>
<accession>A0ABS2BNB3</accession>
<evidence type="ECO:0000256" key="3">
    <source>
        <dbReference type="ARBA" id="ARBA00012438"/>
    </source>
</evidence>
<dbReference type="Pfam" id="PF00512">
    <property type="entry name" value="HisKA"/>
    <property type="match status" value="1"/>
</dbReference>
<evidence type="ECO:0000313" key="16">
    <source>
        <dbReference type="Proteomes" id="UP000809431"/>
    </source>
</evidence>
<dbReference type="InterPro" id="IPR004358">
    <property type="entry name" value="Sig_transdc_His_kin-like_C"/>
</dbReference>
<evidence type="ECO:0000256" key="2">
    <source>
        <dbReference type="ARBA" id="ARBA00004141"/>
    </source>
</evidence>
<feature type="transmembrane region" description="Helical" evidence="13">
    <location>
        <begin position="12"/>
        <end position="33"/>
    </location>
</feature>
<keyword evidence="4" id="KW-0597">Phosphoprotein</keyword>
<keyword evidence="7" id="KW-0547">Nucleotide-binding</keyword>
<dbReference type="Pfam" id="PF02518">
    <property type="entry name" value="HATPase_c"/>
    <property type="match status" value="1"/>
</dbReference>
<evidence type="ECO:0000313" key="15">
    <source>
        <dbReference type="EMBL" id="MBM3116496.1"/>
    </source>
</evidence>
<proteinExistence type="predicted"/>
<evidence type="ECO:0000256" key="7">
    <source>
        <dbReference type="ARBA" id="ARBA00022741"/>
    </source>
</evidence>
<evidence type="ECO:0000256" key="6">
    <source>
        <dbReference type="ARBA" id="ARBA00022692"/>
    </source>
</evidence>
<comment type="catalytic activity">
    <reaction evidence="1">
        <text>ATP + protein L-histidine = ADP + protein N-phospho-L-histidine.</text>
        <dbReference type="EC" id="2.7.13.3"/>
    </reaction>
</comment>
<dbReference type="Gene3D" id="1.10.287.130">
    <property type="match status" value="1"/>
</dbReference>
<feature type="domain" description="Histidine kinase" evidence="14">
    <location>
        <begin position="221"/>
        <end position="428"/>
    </location>
</feature>
<dbReference type="RefSeq" id="WP_203538741.1">
    <property type="nucleotide sequence ID" value="NZ_JAESND010000005.1"/>
</dbReference>
<dbReference type="InterPro" id="IPR036890">
    <property type="entry name" value="HATPase_C_sf"/>
</dbReference>
<keyword evidence="6 13" id="KW-0812">Transmembrane</keyword>
<name>A0ABS2BNB3_9NEIS</name>
<keyword evidence="8" id="KW-0418">Kinase</keyword>
<reference evidence="15 16" key="1">
    <citation type="submission" date="2021-01" db="EMBL/GenBank/DDBJ databases">
        <title>Draft Genome Sequence and Polyhydroxyalkanoate Biosynthetic Potential of Jeongeupia naejangsanensis Type Strain DSM 24253.</title>
        <authorList>
            <person name="Turrini P."/>
            <person name="Artuso I."/>
            <person name="Lugli G.A."/>
            <person name="Frangipani E."/>
            <person name="Ventura M."/>
            <person name="Visca P."/>
        </authorList>
    </citation>
    <scope>NUCLEOTIDE SEQUENCE [LARGE SCALE GENOMIC DNA]</scope>
    <source>
        <strain evidence="15 16">DSM 24253</strain>
    </source>
</reference>
<dbReference type="InterPro" id="IPR050428">
    <property type="entry name" value="TCS_sensor_his_kinase"/>
</dbReference>
<evidence type="ECO:0000256" key="4">
    <source>
        <dbReference type="ARBA" id="ARBA00022553"/>
    </source>
</evidence>
<dbReference type="PANTHER" id="PTHR45436">
    <property type="entry name" value="SENSOR HISTIDINE KINASE YKOH"/>
    <property type="match status" value="1"/>
</dbReference>
<dbReference type="EC" id="2.7.13.3" evidence="3"/>
<comment type="subcellular location">
    <subcellularLocation>
        <location evidence="2">Membrane</location>
        <topology evidence="2">Multi-pass membrane protein</topology>
    </subcellularLocation>
</comment>
<feature type="transmembrane region" description="Helical" evidence="13">
    <location>
        <begin position="143"/>
        <end position="162"/>
    </location>
</feature>
<keyword evidence="11" id="KW-0902">Two-component regulatory system</keyword>
<protein>
    <recommendedName>
        <fullName evidence="3">histidine kinase</fullName>
        <ecNumber evidence="3">2.7.13.3</ecNumber>
    </recommendedName>
</protein>
<organism evidence="15 16">
    <name type="scientific">Jeongeupia naejangsanensis</name>
    <dbReference type="NCBI Taxonomy" id="613195"/>
    <lineage>
        <taxon>Bacteria</taxon>
        <taxon>Pseudomonadati</taxon>
        <taxon>Pseudomonadota</taxon>
        <taxon>Betaproteobacteria</taxon>
        <taxon>Neisseriales</taxon>
        <taxon>Chitinibacteraceae</taxon>
        <taxon>Jeongeupia</taxon>
    </lineage>
</organism>
<evidence type="ECO:0000256" key="10">
    <source>
        <dbReference type="ARBA" id="ARBA00022989"/>
    </source>
</evidence>
<dbReference type="InterPro" id="IPR036097">
    <property type="entry name" value="HisK_dim/P_sf"/>
</dbReference>
<comment type="caution">
    <text evidence="15">The sequence shown here is derived from an EMBL/GenBank/DDBJ whole genome shotgun (WGS) entry which is preliminary data.</text>
</comment>
<keyword evidence="16" id="KW-1185">Reference proteome</keyword>
<keyword evidence="12 13" id="KW-0472">Membrane</keyword>
<evidence type="ECO:0000256" key="9">
    <source>
        <dbReference type="ARBA" id="ARBA00022840"/>
    </source>
</evidence>
<dbReference type="Gene3D" id="3.30.565.10">
    <property type="entry name" value="Histidine kinase-like ATPase, C-terminal domain"/>
    <property type="match status" value="1"/>
</dbReference>
<evidence type="ECO:0000256" key="12">
    <source>
        <dbReference type="ARBA" id="ARBA00023136"/>
    </source>
</evidence>
<evidence type="ECO:0000256" key="13">
    <source>
        <dbReference type="SAM" id="Phobius"/>
    </source>
</evidence>
<dbReference type="InterPro" id="IPR005467">
    <property type="entry name" value="His_kinase_dom"/>
</dbReference>
<dbReference type="PRINTS" id="PR00344">
    <property type="entry name" value="BCTRLSENSOR"/>
</dbReference>
<keyword evidence="5" id="KW-0808">Transferase</keyword>